<feature type="transmembrane region" description="Helical" evidence="9">
    <location>
        <begin position="1477"/>
        <end position="1499"/>
    </location>
</feature>
<feature type="domain" description="Fibronectin type-III" evidence="11">
    <location>
        <begin position="1172"/>
        <end position="1267"/>
    </location>
</feature>
<feature type="repeat" description="ANK" evidence="7">
    <location>
        <begin position="135"/>
        <end position="167"/>
    </location>
</feature>
<dbReference type="Pfam" id="PF00041">
    <property type="entry name" value="fn3"/>
    <property type="match status" value="8"/>
</dbReference>
<dbReference type="InterPro" id="IPR052771">
    <property type="entry name" value="Neurotrophin_sig_adaptor"/>
</dbReference>
<feature type="domain" description="Fibronectin type-III" evidence="11">
    <location>
        <begin position="653"/>
        <end position="758"/>
    </location>
</feature>
<dbReference type="InterPro" id="IPR003961">
    <property type="entry name" value="FN3_dom"/>
</dbReference>
<keyword evidence="5" id="KW-0800">Toxin</keyword>
<keyword evidence="2" id="KW-0268">Exocytosis</keyword>
<accession>A0ABQ7SBG6</accession>
<evidence type="ECO:0000256" key="9">
    <source>
        <dbReference type="SAM" id="Phobius"/>
    </source>
</evidence>
<dbReference type="Pfam" id="PF00023">
    <property type="entry name" value="Ank"/>
    <property type="match status" value="1"/>
</dbReference>
<dbReference type="CDD" id="cd00063">
    <property type="entry name" value="FN3"/>
    <property type="match status" value="8"/>
</dbReference>
<feature type="repeat" description="ANK" evidence="7">
    <location>
        <begin position="168"/>
        <end position="200"/>
    </location>
</feature>
<feature type="domain" description="Fibronectin type-III" evidence="11">
    <location>
        <begin position="866"/>
        <end position="968"/>
    </location>
</feature>
<protein>
    <submittedName>
        <fullName evidence="12">Protein sidekick</fullName>
    </submittedName>
</protein>
<proteinExistence type="predicted"/>
<feature type="domain" description="Fibronectin type-III" evidence="11">
    <location>
        <begin position="763"/>
        <end position="861"/>
    </location>
</feature>
<feature type="domain" description="Fibronectin type-III" evidence="11">
    <location>
        <begin position="1272"/>
        <end position="1368"/>
    </location>
</feature>
<feature type="repeat" description="ANK" evidence="7">
    <location>
        <begin position="102"/>
        <end position="134"/>
    </location>
</feature>
<dbReference type="SMART" id="SM00409">
    <property type="entry name" value="IG"/>
    <property type="match status" value="1"/>
</dbReference>
<dbReference type="PANTHER" id="PTHR24116">
    <property type="entry name" value="KINASE D-INTERACTING SUBSTRATE OF 220 KDA"/>
    <property type="match status" value="1"/>
</dbReference>
<feature type="compositionally biased region" description="Polar residues" evidence="8">
    <location>
        <begin position="739"/>
        <end position="749"/>
    </location>
</feature>
<feature type="region of interest" description="Disordered" evidence="8">
    <location>
        <begin position="737"/>
        <end position="787"/>
    </location>
</feature>
<keyword evidence="13" id="KW-1185">Reference proteome</keyword>
<feature type="repeat" description="ANK" evidence="7">
    <location>
        <begin position="333"/>
        <end position="365"/>
    </location>
</feature>
<comment type="subcellular location">
    <subcellularLocation>
        <location evidence="1">Target cell membrane</location>
    </subcellularLocation>
</comment>
<keyword evidence="4" id="KW-0677">Repeat</keyword>
<dbReference type="PROSITE" id="PS50088">
    <property type="entry name" value="ANK_REPEAT"/>
    <property type="match status" value="9"/>
</dbReference>
<feature type="compositionally biased region" description="Polar residues" evidence="8">
    <location>
        <begin position="1544"/>
        <end position="1559"/>
    </location>
</feature>
<dbReference type="InterPro" id="IPR003599">
    <property type="entry name" value="Ig_sub"/>
</dbReference>
<feature type="compositionally biased region" description="Polar residues" evidence="8">
    <location>
        <begin position="771"/>
        <end position="787"/>
    </location>
</feature>
<evidence type="ECO:0000256" key="6">
    <source>
        <dbReference type="ARBA" id="ARBA00023298"/>
    </source>
</evidence>
<dbReference type="Pfam" id="PF12796">
    <property type="entry name" value="Ank_2"/>
    <property type="match status" value="3"/>
</dbReference>
<dbReference type="InterPro" id="IPR002110">
    <property type="entry name" value="Ankyrin_rpt"/>
</dbReference>
<feature type="domain" description="Fibronectin type-III" evidence="11">
    <location>
        <begin position="1372"/>
        <end position="1465"/>
    </location>
</feature>
<dbReference type="InterPro" id="IPR013098">
    <property type="entry name" value="Ig_I-set"/>
</dbReference>
<evidence type="ECO:0000256" key="4">
    <source>
        <dbReference type="ARBA" id="ARBA00022737"/>
    </source>
</evidence>
<evidence type="ECO:0000259" key="11">
    <source>
        <dbReference type="PROSITE" id="PS50853"/>
    </source>
</evidence>
<feature type="repeat" description="ANK" evidence="7">
    <location>
        <begin position="267"/>
        <end position="299"/>
    </location>
</feature>
<feature type="non-terminal residue" evidence="12">
    <location>
        <position position="1782"/>
    </location>
</feature>
<dbReference type="SMART" id="SM00060">
    <property type="entry name" value="FN3"/>
    <property type="match status" value="8"/>
</dbReference>
<dbReference type="PANTHER" id="PTHR24116:SF0">
    <property type="entry name" value="KINASE D-INTERACTING SUBSTRATE OF 220 KDA"/>
    <property type="match status" value="1"/>
</dbReference>
<evidence type="ECO:0000313" key="12">
    <source>
        <dbReference type="EMBL" id="KAG9510748.1"/>
    </source>
</evidence>
<keyword evidence="5" id="KW-0528">Neurotoxin</keyword>
<sequence length="1782" mass="196167">MIESLNSIDLALTSVEDNDTEAVLHLISSGQLSAPDYGDILMLAIDLGHIDIVQAMLNDGADVNYVDVEGFRPLMVATMRGHTSIVEMILNMGADINAIDAYGWTSLSYASYYGTTEIAEILLERGAYPNVFDADQLYALSWAAGRGFVDIVSLLLKHGVKVDASDKYGTTPLLWACRKGYTEIATLLLRAGANIDSTGMFGWSPLFVAVAGQFKTTVELLLSHKPNVNTCDAHKVSPLMIASQHGNPDIIKMLLKANAFVNLRDLDGNTCLIYAVKNGHLSAVDLLIKAHADVDKPDGHSKVPLYWAVEKSFVDIVERLLNAKANIDAVNSDRETILMRAVKGRKVDIVRLLLNHNPKVSTQDRHGDTVLHMAVRVQSKAIIELILANPKNYQLLQKVNKRRETPLDIDQSTAKPLLPIIMEERKKKISTPASMASLQFSASSNDDLESAALMSLFSNDRQENQEFSRFEQSYVESGVSGSVLTAIAGQSYIEYPMIEYRMMILLVNQALFILLPGSRFLNKLHILEGLLSDFQKSRLATNASALVYLVSPKHVSAREYPQDQRVILSSTAEMKCQPYDDITSYEFPPIQWIFNNNKNITQSNRIKISQDGTLRIEQVRNTDVGQYTCQWTTPSGAVELRSARLEIVELPHPPTHIRAELTEDGTAGVRVSWSPGFDGNSPIHKYSIEMRTVSSDNIDNNEINTIMNSHLWEIAASNVSAEQNSVIVRNLKPARATNKVGTGQPSLPTRQPVEVPAQPPSAAPMNVAGSPRSSNSITIQWSPPQQDSQNGQLLGYIVRHRLAGYGDLSQWYNQNVTNPAHLSLVLDDLITWQNYEIQVAAYNEKGVGEFSPSTHVRTKEGRPEGAPRNVNVEAANSTSVVISWEPPLPQLINGINQGYKIQAWSDALRTNLSREVSVLPNPSPTSPQSHVVENLQPYTNYYMTVLCFTSAGDGPPNEPPLYVKTKQDVPDAIQTLDFTEILDKSLRVRWTPPRRPNGVLTKYTVEYSVTGSPEKSEKVFPGDTSEAKITDLLPHTDYRFTVYPHTSIGRGPGKTSFTQTSVPPVLPEPPTNLAFSNIGPFSVILQFVPGFDGNASIDKWIVEAQLTHKSNKWVHIYTSTNHTTPGIVTVRNLQPFTIYRLRLIPSNVVGRSLQPSEPTPEFQTLQVEPEHPPKNVVLDGVSSTALRVRWSPLSVNSWCGHPRGYNITWFESPNNLPRFALVNDTEADSYVIKDLEEFTDYVVKIYAVNDVGSSAASDPVTYRTSEDTPSASPANITVLPASSTSISVRWSSVPRKQRNGVIRGYKIRHQIDKPGSIVEYKIIDNNSTKYCVLTDLKQHTFYKVSLCAFTSVGDGVFSNVASVQTHEGLPGQPSNLTFASVSRSSAKIIWDVPEEPNGEILGYRVSYRVITDQKELNAIELQPTDRSLTVPNLDADTHYVFTVSARTKEGWGRQANSLVYTTDLELRATLPFYRESWFVLSVAILSVIVTLIITAILFVQSKKYKYNQEAFKGTSSQDRFGDAGFIIDEDPSNNYHTGFGLLAPSSNPRRSHGTVNTHSDNIRPPPRPHPGSIAYSDGDDDVFADDEPVKGAGTTYEDSSGDSVNEKGSPMSSTGPESDTDNDDEYVNMVNKQFFNHYANVSGTLQAGQQSATWKKHARSQAPARQYIKPRLPQRPAPLVPQHNGAGPSSSGSSPGGSGPQKSEAMNTQDSHTDQVDAITSAPPSYSASVSTEKDKTQPSDVQKSSSASDLEAPMVNLNGGRIIVNNMAGSRAPLPGFTSFV</sequence>
<keyword evidence="3" id="KW-1052">Target cell membrane</keyword>
<feature type="region of interest" description="Disordered" evidence="8">
    <location>
        <begin position="1650"/>
        <end position="1753"/>
    </location>
</feature>
<dbReference type="EMBL" id="JAIFTH010000082">
    <property type="protein sequence ID" value="KAG9510748.1"/>
    <property type="molecule type" value="Genomic_DNA"/>
</dbReference>
<evidence type="ECO:0000256" key="2">
    <source>
        <dbReference type="ARBA" id="ARBA00022483"/>
    </source>
</evidence>
<dbReference type="PROSITE" id="PS50835">
    <property type="entry name" value="IG_LIKE"/>
    <property type="match status" value="1"/>
</dbReference>
<keyword evidence="7" id="KW-0040">ANK repeat</keyword>
<dbReference type="PROSITE" id="PS50853">
    <property type="entry name" value="FN3"/>
    <property type="match status" value="8"/>
</dbReference>
<dbReference type="Gene3D" id="2.60.40.10">
    <property type="entry name" value="Immunoglobulins"/>
    <property type="match status" value="9"/>
</dbReference>
<feature type="compositionally biased region" description="Polar residues" evidence="8">
    <location>
        <begin position="1739"/>
        <end position="1749"/>
    </location>
</feature>
<dbReference type="Pfam" id="PF07679">
    <property type="entry name" value="I-set"/>
    <property type="match status" value="1"/>
</dbReference>
<feature type="compositionally biased region" description="Polar residues" evidence="8">
    <location>
        <begin position="1722"/>
        <end position="1731"/>
    </location>
</feature>
<evidence type="ECO:0000256" key="7">
    <source>
        <dbReference type="PROSITE-ProRule" id="PRU00023"/>
    </source>
</evidence>
<dbReference type="Proteomes" id="UP000825002">
    <property type="component" value="Unassembled WGS sequence"/>
</dbReference>
<organism evidence="12 13">
    <name type="scientific">Fragariocoptes setiger</name>
    <dbReference type="NCBI Taxonomy" id="1670756"/>
    <lineage>
        <taxon>Eukaryota</taxon>
        <taxon>Metazoa</taxon>
        <taxon>Ecdysozoa</taxon>
        <taxon>Arthropoda</taxon>
        <taxon>Chelicerata</taxon>
        <taxon>Arachnida</taxon>
        <taxon>Acari</taxon>
        <taxon>Acariformes</taxon>
        <taxon>Trombidiformes</taxon>
        <taxon>Prostigmata</taxon>
        <taxon>Eupodina</taxon>
        <taxon>Eriophyoidea</taxon>
        <taxon>Phytoptidae</taxon>
        <taxon>Fragariocoptes</taxon>
    </lineage>
</organism>
<dbReference type="InterPro" id="IPR007110">
    <property type="entry name" value="Ig-like_dom"/>
</dbReference>
<feature type="repeat" description="ANK" evidence="7">
    <location>
        <begin position="36"/>
        <end position="68"/>
    </location>
</feature>
<feature type="repeat" description="ANK" evidence="7">
    <location>
        <begin position="234"/>
        <end position="266"/>
    </location>
</feature>
<dbReference type="Gene3D" id="1.25.40.20">
    <property type="entry name" value="Ankyrin repeat-containing domain"/>
    <property type="match status" value="3"/>
</dbReference>
<dbReference type="SUPFAM" id="SSF49265">
    <property type="entry name" value="Fibronectin type III"/>
    <property type="match status" value="4"/>
</dbReference>
<name>A0ABQ7SBG6_9ACAR</name>
<evidence type="ECO:0000259" key="10">
    <source>
        <dbReference type="PROSITE" id="PS50835"/>
    </source>
</evidence>
<keyword evidence="9" id="KW-0812">Transmembrane</keyword>
<gene>
    <name evidence="12" type="primary">sdk</name>
    <name evidence="12" type="ORF">GZH46_00696</name>
</gene>
<dbReference type="InterPro" id="IPR036179">
    <property type="entry name" value="Ig-like_dom_sf"/>
</dbReference>
<dbReference type="PROSITE" id="PS50297">
    <property type="entry name" value="ANK_REP_REGION"/>
    <property type="match status" value="6"/>
</dbReference>
<keyword evidence="5" id="KW-0638">Presynaptic neurotoxin</keyword>
<comment type="caution">
    <text evidence="12">The sequence shown here is derived from an EMBL/GenBank/DDBJ whole genome shotgun (WGS) entry which is preliminary data.</text>
</comment>
<reference evidence="12 13" key="1">
    <citation type="submission" date="2020-10" db="EMBL/GenBank/DDBJ databases">
        <authorList>
            <person name="Klimov P.B."/>
            <person name="Dyachkov S.M."/>
            <person name="Chetverikov P.E."/>
        </authorList>
    </citation>
    <scope>NUCLEOTIDE SEQUENCE [LARGE SCALE GENOMIC DNA]</scope>
    <source>
        <strain evidence="12">BMOC 18-1129-001#AD2665</strain>
        <tissue evidence="12">Entire mites</tissue>
    </source>
</reference>
<dbReference type="SUPFAM" id="SSF48403">
    <property type="entry name" value="Ankyrin repeat"/>
    <property type="match status" value="1"/>
</dbReference>
<feature type="repeat" description="ANK" evidence="7">
    <location>
        <begin position="300"/>
        <end position="332"/>
    </location>
</feature>
<dbReference type="Pfam" id="PF13637">
    <property type="entry name" value="Ank_4"/>
    <property type="match status" value="1"/>
</dbReference>
<keyword evidence="6" id="KW-1053">Target membrane</keyword>
<dbReference type="SMART" id="SM00248">
    <property type="entry name" value="ANK"/>
    <property type="match status" value="11"/>
</dbReference>
<dbReference type="InterPro" id="IPR036770">
    <property type="entry name" value="Ankyrin_rpt-contain_sf"/>
</dbReference>
<keyword evidence="9" id="KW-1133">Transmembrane helix</keyword>
<feature type="domain" description="Fibronectin type-III" evidence="11">
    <location>
        <begin position="969"/>
        <end position="1064"/>
    </location>
</feature>
<dbReference type="SUPFAM" id="SSF48726">
    <property type="entry name" value="Immunoglobulin"/>
    <property type="match status" value="1"/>
</dbReference>
<feature type="domain" description="Ig-like" evidence="10">
    <location>
        <begin position="552"/>
        <end position="646"/>
    </location>
</feature>
<evidence type="ECO:0000256" key="5">
    <source>
        <dbReference type="ARBA" id="ARBA00023028"/>
    </source>
</evidence>
<evidence type="ECO:0000256" key="1">
    <source>
        <dbReference type="ARBA" id="ARBA00004175"/>
    </source>
</evidence>
<dbReference type="InterPro" id="IPR036116">
    <property type="entry name" value="FN3_sf"/>
</dbReference>
<evidence type="ECO:0000313" key="13">
    <source>
        <dbReference type="Proteomes" id="UP000825002"/>
    </source>
</evidence>
<feature type="repeat" description="ANK" evidence="7">
    <location>
        <begin position="69"/>
        <end position="101"/>
    </location>
</feature>
<evidence type="ECO:0000256" key="8">
    <source>
        <dbReference type="SAM" id="MobiDB-lite"/>
    </source>
</evidence>
<feature type="domain" description="Fibronectin type-III" evidence="11">
    <location>
        <begin position="1069"/>
        <end position="1167"/>
    </location>
</feature>
<dbReference type="InterPro" id="IPR013783">
    <property type="entry name" value="Ig-like_fold"/>
</dbReference>
<feature type="compositionally biased region" description="Acidic residues" evidence="8">
    <location>
        <begin position="1577"/>
        <end position="1586"/>
    </location>
</feature>
<feature type="region of interest" description="Disordered" evidence="8">
    <location>
        <begin position="1537"/>
        <end position="1624"/>
    </location>
</feature>
<evidence type="ECO:0000256" key="3">
    <source>
        <dbReference type="ARBA" id="ARBA00022537"/>
    </source>
</evidence>
<feature type="region of interest" description="Disordered" evidence="8">
    <location>
        <begin position="1255"/>
        <end position="1274"/>
    </location>
</feature>
<keyword evidence="9" id="KW-0472">Membrane</keyword>